<proteinExistence type="predicted"/>
<protein>
    <recommendedName>
        <fullName evidence="4">Lipocalin-like domain-containing protein</fullName>
    </recommendedName>
</protein>
<accession>A0A0T7ANV8</accession>
<name>A0A0T7ANV8_PREIN</name>
<evidence type="ECO:0000313" key="2">
    <source>
        <dbReference type="EMBL" id="BAU18722.1"/>
    </source>
</evidence>
<dbReference type="AlphaFoldDB" id="A0A0T7ANV8"/>
<organism evidence="2 3">
    <name type="scientific">Prevotella intermedia</name>
    <dbReference type="NCBI Taxonomy" id="28131"/>
    <lineage>
        <taxon>Bacteria</taxon>
        <taxon>Pseudomonadati</taxon>
        <taxon>Bacteroidota</taxon>
        <taxon>Bacteroidia</taxon>
        <taxon>Bacteroidales</taxon>
        <taxon>Prevotellaceae</taxon>
        <taxon>Prevotella</taxon>
    </lineage>
</organism>
<evidence type="ECO:0008006" key="4">
    <source>
        <dbReference type="Google" id="ProtNLM"/>
    </source>
</evidence>
<sequence length="416" mass="45622">MKKALFVAIAACCIATTSFAQENWLMKLHMKSGEVKEFSCDDVKEVTFEKLGNTSYYADVKATHTYNIYYGAVKDNIAAYTLHLCDGELTQGGLPKEINKHDIRLTVMAEASANADKAILPAGTYSLIDNIGESGIYGKQSVYIETNKVNNAGNVDGFLDSLKTCNLKVERKGDGTYNLLVEGELRGHGKIRFTYDGKLTFVNKDPNSTYSYIKEDVNFTPRSLSGRYVKATDKYCDYTLTFLNCDVDEEGFIVGAGEYLNLVLLTTFKVPMDINTIVGTYDVVMPVAGAVYEPGKFIGGMMFKRGSAKFPAGSYYKAFDGQGGETFGFFSGGSITVTLDNGMITFKGDWKTPEGKTVTMNYTTDASGIIDQSEEQGNAKAENSNAARSINGATLNQRLNINDIKNAGNQIFMMKR</sequence>
<keyword evidence="1" id="KW-0732">Signal</keyword>
<feature type="signal peptide" evidence="1">
    <location>
        <begin position="1"/>
        <end position="20"/>
    </location>
</feature>
<dbReference type="RefSeq" id="WP_232510446.1">
    <property type="nucleotide sequence ID" value="NZ_AP014598.1"/>
</dbReference>
<evidence type="ECO:0000313" key="3">
    <source>
        <dbReference type="Proteomes" id="UP000217431"/>
    </source>
</evidence>
<dbReference type="Proteomes" id="UP000217431">
    <property type="component" value="Chromosome II"/>
</dbReference>
<gene>
    <name evidence="2" type="ORF">PIOMA14_II_0217</name>
</gene>
<reference evidence="2 3" key="1">
    <citation type="journal article" date="2016" name="DNA Res.">
        <title>The complete genome sequencing of Prevotella intermedia strain OMA14 and a subsequent fine-scale, intra-species genomic comparison reveal an unusual amplification of conjugative and mobile transposons and identify a novel Prevotella-lineage-specific repeat.</title>
        <authorList>
            <person name="Naito M."/>
            <person name="Ogura Y."/>
            <person name="Itoh T."/>
            <person name="Shoji M."/>
            <person name="Okamoto M."/>
            <person name="Hayashi T."/>
            <person name="Nakayama K."/>
        </authorList>
    </citation>
    <scope>NUCLEOTIDE SEQUENCE [LARGE SCALE GENOMIC DNA]</scope>
    <source>
        <strain evidence="2 3">OMA14</strain>
    </source>
</reference>
<feature type="chain" id="PRO_5006677936" description="Lipocalin-like domain-containing protein" evidence="1">
    <location>
        <begin position="21"/>
        <end position="416"/>
    </location>
</feature>
<dbReference type="EMBL" id="AP014598">
    <property type="protein sequence ID" value="BAU18722.1"/>
    <property type="molecule type" value="Genomic_DNA"/>
</dbReference>
<evidence type="ECO:0000256" key="1">
    <source>
        <dbReference type="SAM" id="SignalP"/>
    </source>
</evidence>